<reference evidence="7 8" key="1">
    <citation type="journal article" date="2021" name="Sci. Rep.">
        <title>The distribution of antibiotic resistance genes in chicken gut microbiota commensals.</title>
        <authorList>
            <person name="Juricova H."/>
            <person name="Matiasovicova J."/>
            <person name="Kubasova T."/>
            <person name="Cejkova D."/>
            <person name="Rychlik I."/>
        </authorList>
    </citation>
    <scope>NUCLEOTIDE SEQUENCE [LARGE SCALE GENOMIC DNA]</scope>
    <source>
        <strain evidence="7 8">An431b</strain>
    </source>
</reference>
<dbReference type="InterPro" id="IPR001478">
    <property type="entry name" value="PDZ"/>
</dbReference>
<dbReference type="CDD" id="cd06782">
    <property type="entry name" value="cpPDZ_CPP-like"/>
    <property type="match status" value="1"/>
</dbReference>
<evidence type="ECO:0000256" key="5">
    <source>
        <dbReference type="RuleBase" id="RU004404"/>
    </source>
</evidence>
<dbReference type="Gene3D" id="3.30.750.44">
    <property type="match status" value="1"/>
</dbReference>
<gene>
    <name evidence="7" type="ORF">H9X83_02550</name>
</gene>
<dbReference type="Proteomes" id="UP000729290">
    <property type="component" value="Unassembled WGS sequence"/>
</dbReference>
<name>A0ABS2G6F6_9FIRM</name>
<sequence>MRNKNFWKGFAAAVAVMVVVTFGGGALVHRGVVPLDWLPDGLARIAKTNILLDYLEENYVDEFNSRMAEELMYTGLAAGAGDTYTYYLSAEMMAQQTEKNSGHFVGIGVDVTVNEEGYCQIVSVTAGGPAEAAGIQTGDVIVEVDGESVDGVDANEVVSRIKGEEGTEVALGVRRGEDILTLTVTRQDIQVTTVEGRMLEDGIGYISISAFRENTYDQFREALDALLAEGMEGLVLDLRDNTGGLVPTAYEIGEELLPEGTMVYTLDKEGNRKDLVCDAQYLDLPLVVLVNGYSASASEILAGAIQDTGRGELIGTQTFGKGLIQRLYTLSDGSGINVTIQKYYTPNGTSIHGVGLTPDLVVEQPEEGGEDLQLAAALSRMAEKMN</sequence>
<dbReference type="Gene3D" id="3.90.226.10">
    <property type="entry name" value="2-enoyl-CoA Hydratase, Chain A, domain 1"/>
    <property type="match status" value="1"/>
</dbReference>
<keyword evidence="3 5" id="KW-0378">Hydrolase</keyword>
<feature type="domain" description="PDZ" evidence="6">
    <location>
        <begin position="91"/>
        <end position="162"/>
    </location>
</feature>
<dbReference type="RefSeq" id="WP_205132961.1">
    <property type="nucleotide sequence ID" value="NZ_JACSNT010000003.1"/>
</dbReference>
<dbReference type="InterPro" id="IPR041489">
    <property type="entry name" value="PDZ_6"/>
</dbReference>
<dbReference type="InterPro" id="IPR036034">
    <property type="entry name" value="PDZ_sf"/>
</dbReference>
<dbReference type="CDD" id="cd07560">
    <property type="entry name" value="Peptidase_S41_CPP"/>
    <property type="match status" value="1"/>
</dbReference>
<evidence type="ECO:0000259" key="6">
    <source>
        <dbReference type="PROSITE" id="PS50106"/>
    </source>
</evidence>
<dbReference type="PROSITE" id="PS50106">
    <property type="entry name" value="PDZ"/>
    <property type="match status" value="1"/>
</dbReference>
<accession>A0ABS2G6F6</accession>
<dbReference type="InterPro" id="IPR029045">
    <property type="entry name" value="ClpP/crotonase-like_dom_sf"/>
</dbReference>
<proteinExistence type="inferred from homology"/>
<evidence type="ECO:0000313" key="7">
    <source>
        <dbReference type="EMBL" id="MBM6877041.1"/>
    </source>
</evidence>
<dbReference type="Gene3D" id="2.30.42.10">
    <property type="match status" value="1"/>
</dbReference>
<organism evidence="7 8">
    <name type="scientific">Anaerotignum lactatifermentans</name>
    <dbReference type="NCBI Taxonomy" id="160404"/>
    <lineage>
        <taxon>Bacteria</taxon>
        <taxon>Bacillati</taxon>
        <taxon>Bacillota</taxon>
        <taxon>Clostridia</taxon>
        <taxon>Lachnospirales</taxon>
        <taxon>Anaerotignaceae</taxon>
        <taxon>Anaerotignum</taxon>
    </lineage>
</organism>
<dbReference type="Pfam" id="PF03572">
    <property type="entry name" value="Peptidase_S41"/>
    <property type="match status" value="1"/>
</dbReference>
<dbReference type="PANTHER" id="PTHR32060:SF30">
    <property type="entry name" value="CARBOXY-TERMINAL PROCESSING PROTEASE CTPA"/>
    <property type="match status" value="1"/>
</dbReference>
<evidence type="ECO:0000256" key="2">
    <source>
        <dbReference type="ARBA" id="ARBA00022670"/>
    </source>
</evidence>
<dbReference type="SUPFAM" id="SSF50156">
    <property type="entry name" value="PDZ domain-like"/>
    <property type="match status" value="1"/>
</dbReference>
<keyword evidence="4 5" id="KW-0720">Serine protease</keyword>
<evidence type="ECO:0000256" key="4">
    <source>
        <dbReference type="ARBA" id="ARBA00022825"/>
    </source>
</evidence>
<comment type="caution">
    <text evidence="7">The sequence shown here is derived from an EMBL/GenBank/DDBJ whole genome shotgun (WGS) entry which is preliminary data.</text>
</comment>
<keyword evidence="2 5" id="KW-0645">Protease</keyword>
<dbReference type="SMART" id="SM00245">
    <property type="entry name" value="TSPc"/>
    <property type="match status" value="1"/>
</dbReference>
<comment type="similarity">
    <text evidence="1 5">Belongs to the peptidase S41A family.</text>
</comment>
<dbReference type="InterPro" id="IPR005151">
    <property type="entry name" value="Tail-specific_protease"/>
</dbReference>
<dbReference type="InterPro" id="IPR004447">
    <property type="entry name" value="Peptidase_S41A"/>
</dbReference>
<dbReference type="Pfam" id="PF17820">
    <property type="entry name" value="PDZ_6"/>
    <property type="match status" value="1"/>
</dbReference>
<keyword evidence="8" id="KW-1185">Reference proteome</keyword>
<protein>
    <submittedName>
        <fullName evidence="7">S41 family peptidase</fullName>
    </submittedName>
</protein>
<evidence type="ECO:0000256" key="3">
    <source>
        <dbReference type="ARBA" id="ARBA00022801"/>
    </source>
</evidence>
<evidence type="ECO:0000256" key="1">
    <source>
        <dbReference type="ARBA" id="ARBA00009179"/>
    </source>
</evidence>
<dbReference type="SUPFAM" id="SSF52096">
    <property type="entry name" value="ClpP/crotonase"/>
    <property type="match status" value="1"/>
</dbReference>
<evidence type="ECO:0000313" key="8">
    <source>
        <dbReference type="Proteomes" id="UP000729290"/>
    </source>
</evidence>
<dbReference type="EMBL" id="JACSNV010000003">
    <property type="protein sequence ID" value="MBM6877041.1"/>
    <property type="molecule type" value="Genomic_DNA"/>
</dbReference>
<dbReference type="SMART" id="SM00228">
    <property type="entry name" value="PDZ"/>
    <property type="match status" value="1"/>
</dbReference>
<dbReference type="PANTHER" id="PTHR32060">
    <property type="entry name" value="TAIL-SPECIFIC PROTEASE"/>
    <property type="match status" value="1"/>
</dbReference>
<dbReference type="NCBIfam" id="TIGR00225">
    <property type="entry name" value="prc"/>
    <property type="match status" value="1"/>
</dbReference>